<dbReference type="RefSeq" id="WP_207687230.1">
    <property type="nucleotide sequence ID" value="NZ_CP061799.1"/>
</dbReference>
<dbReference type="Proteomes" id="UP000663720">
    <property type="component" value="Chromosome"/>
</dbReference>
<evidence type="ECO:0000313" key="2">
    <source>
        <dbReference type="Proteomes" id="UP000663720"/>
    </source>
</evidence>
<dbReference type="EMBL" id="CP061799">
    <property type="protein sequence ID" value="QTA81159.1"/>
    <property type="molecule type" value="Genomic_DNA"/>
</dbReference>
<reference evidence="1" key="1">
    <citation type="journal article" date="2021" name="Microb. Physiol.">
        <title>Proteogenomic Insights into the Physiology of Marine, Sulfate-Reducing, Filamentous Desulfonema limicola and Desulfonema magnum.</title>
        <authorList>
            <person name="Schnaars V."/>
            <person name="Wohlbrand L."/>
            <person name="Scheve S."/>
            <person name="Hinrichs C."/>
            <person name="Reinhardt R."/>
            <person name="Rabus R."/>
        </authorList>
    </citation>
    <scope>NUCLEOTIDE SEQUENCE</scope>
    <source>
        <strain evidence="1">5ac10</strain>
    </source>
</reference>
<name>A0A975B9D5_9BACT</name>
<dbReference type="AlphaFoldDB" id="A0A975B9D5"/>
<organism evidence="1 2">
    <name type="scientific">Desulfonema limicola</name>
    <dbReference type="NCBI Taxonomy" id="45656"/>
    <lineage>
        <taxon>Bacteria</taxon>
        <taxon>Pseudomonadati</taxon>
        <taxon>Thermodesulfobacteriota</taxon>
        <taxon>Desulfobacteria</taxon>
        <taxon>Desulfobacterales</taxon>
        <taxon>Desulfococcaceae</taxon>
        <taxon>Desulfonema</taxon>
    </lineage>
</organism>
<protein>
    <submittedName>
        <fullName evidence="1">Uncharacterized protein</fullName>
    </submittedName>
</protein>
<gene>
    <name evidence="1" type="ORF">dnl_34900</name>
</gene>
<evidence type="ECO:0000313" key="1">
    <source>
        <dbReference type="EMBL" id="QTA81159.1"/>
    </source>
</evidence>
<sequence length="216" mass="24728">MNEIIYAKNITLYDLEQNFNLYLNEDSQFFKEWQTDSPEITNEEKKFLDMARSAYMNMIRYSSMPENAVKLTVLSPLLHLSNLLLPPFHIKTETSVNVTNPNDDITIEGRIDILVLGQNLWVLVIESKRAEFSIKVGLAQILSYMMSNPETGKPCFGLITNGGSYIFLKLMPGHPPAYGVSRVFDLLNPGNDLYYVLNILKNIKDLFLNKEIKKVI</sequence>
<accession>A0A975B9D5</accession>
<proteinExistence type="predicted"/>
<dbReference type="KEGG" id="dli:dnl_34900"/>
<keyword evidence="2" id="KW-1185">Reference proteome</keyword>